<feature type="region of interest" description="Disordered" evidence="3">
    <location>
        <begin position="1135"/>
        <end position="1179"/>
    </location>
</feature>
<dbReference type="GO" id="GO:1902412">
    <property type="term" value="P:regulation of mitotic cytokinesis"/>
    <property type="evidence" value="ECO:0007669"/>
    <property type="project" value="TreeGrafter"/>
</dbReference>
<feature type="compositionally biased region" description="Polar residues" evidence="3">
    <location>
        <begin position="1146"/>
        <end position="1157"/>
    </location>
</feature>
<evidence type="ECO:0000313" key="5">
    <source>
        <dbReference type="Proteomes" id="UP000033647"/>
    </source>
</evidence>
<dbReference type="PANTHER" id="PTHR47566">
    <property type="match status" value="1"/>
</dbReference>
<dbReference type="SUPFAM" id="SSF52058">
    <property type="entry name" value="L domain-like"/>
    <property type="match status" value="1"/>
</dbReference>
<feature type="compositionally biased region" description="Polar residues" evidence="3">
    <location>
        <begin position="986"/>
        <end position="1021"/>
    </location>
</feature>
<keyword evidence="5" id="KW-1185">Reference proteome</keyword>
<feature type="compositionally biased region" description="Acidic residues" evidence="3">
    <location>
        <begin position="201"/>
        <end position="216"/>
    </location>
</feature>
<name>A0A0F4GRJ2_9PEZI</name>
<proteinExistence type="predicted"/>
<reference evidence="4 5" key="1">
    <citation type="submission" date="2015-03" db="EMBL/GenBank/DDBJ databases">
        <title>RNA-seq based gene annotation and comparative genomics of four Zymoseptoria species reveal species-specific pathogenicity related genes and transposable element activity.</title>
        <authorList>
            <person name="Grandaubert J."/>
            <person name="Bhattacharyya A."/>
            <person name="Stukenbrock E.H."/>
        </authorList>
    </citation>
    <scope>NUCLEOTIDE SEQUENCE [LARGE SCALE GENOMIC DNA]</scope>
    <source>
        <strain evidence="4 5">Zb18110</strain>
    </source>
</reference>
<evidence type="ECO:0000313" key="4">
    <source>
        <dbReference type="EMBL" id="KJX99863.1"/>
    </source>
</evidence>
<dbReference type="EMBL" id="LAFY01000341">
    <property type="protein sequence ID" value="KJX99863.1"/>
    <property type="molecule type" value="Genomic_DNA"/>
</dbReference>
<feature type="compositionally biased region" description="Basic and acidic residues" evidence="3">
    <location>
        <begin position="585"/>
        <end position="598"/>
    </location>
</feature>
<feature type="compositionally biased region" description="Acidic residues" evidence="3">
    <location>
        <begin position="508"/>
        <end position="528"/>
    </location>
</feature>
<feature type="region of interest" description="Disordered" evidence="3">
    <location>
        <begin position="16"/>
        <end position="114"/>
    </location>
</feature>
<dbReference type="SMART" id="SM00369">
    <property type="entry name" value="LRR_TYP"/>
    <property type="match status" value="5"/>
</dbReference>
<dbReference type="InterPro" id="IPR003591">
    <property type="entry name" value="Leu-rich_rpt_typical-subtyp"/>
</dbReference>
<feature type="compositionally biased region" description="Basic and acidic residues" evidence="3">
    <location>
        <begin position="352"/>
        <end position="365"/>
    </location>
</feature>
<protein>
    <submittedName>
        <fullName evidence="4">Uncharacterized protein</fullName>
    </submittedName>
</protein>
<dbReference type="InterPro" id="IPR052574">
    <property type="entry name" value="CDIRP"/>
</dbReference>
<evidence type="ECO:0000256" key="3">
    <source>
        <dbReference type="SAM" id="MobiDB-lite"/>
    </source>
</evidence>
<feature type="region of interest" description="Disordered" evidence="3">
    <location>
        <begin position="146"/>
        <end position="307"/>
    </location>
</feature>
<dbReference type="PROSITE" id="PS51450">
    <property type="entry name" value="LRR"/>
    <property type="match status" value="3"/>
</dbReference>
<dbReference type="PANTHER" id="PTHR47566:SF1">
    <property type="entry name" value="PROTEIN NUD1"/>
    <property type="match status" value="1"/>
</dbReference>
<gene>
    <name evidence="4" type="ORF">TI39_contig349g00012</name>
</gene>
<dbReference type="Gene3D" id="3.80.10.10">
    <property type="entry name" value="Ribonuclease Inhibitor"/>
    <property type="match status" value="3"/>
</dbReference>
<feature type="compositionally biased region" description="Polar residues" evidence="3">
    <location>
        <begin position="78"/>
        <end position="108"/>
    </location>
</feature>
<organism evidence="4 5">
    <name type="scientific">Zymoseptoria brevis</name>
    <dbReference type="NCBI Taxonomy" id="1047168"/>
    <lineage>
        <taxon>Eukaryota</taxon>
        <taxon>Fungi</taxon>
        <taxon>Dikarya</taxon>
        <taxon>Ascomycota</taxon>
        <taxon>Pezizomycotina</taxon>
        <taxon>Dothideomycetes</taxon>
        <taxon>Dothideomycetidae</taxon>
        <taxon>Mycosphaerellales</taxon>
        <taxon>Mycosphaerellaceae</taxon>
        <taxon>Zymoseptoria</taxon>
    </lineage>
</organism>
<feature type="region of interest" description="Disordered" evidence="3">
    <location>
        <begin position="976"/>
        <end position="1030"/>
    </location>
</feature>
<dbReference type="InterPro" id="IPR001611">
    <property type="entry name" value="Leu-rich_rpt"/>
</dbReference>
<feature type="region of interest" description="Disordered" evidence="3">
    <location>
        <begin position="880"/>
        <end position="899"/>
    </location>
</feature>
<feature type="compositionally biased region" description="Polar residues" evidence="3">
    <location>
        <begin position="30"/>
        <end position="44"/>
    </location>
</feature>
<dbReference type="GO" id="GO:0031028">
    <property type="term" value="P:septation initiation signaling"/>
    <property type="evidence" value="ECO:0007669"/>
    <property type="project" value="TreeGrafter"/>
</dbReference>
<evidence type="ECO:0000256" key="2">
    <source>
        <dbReference type="ARBA" id="ARBA00022737"/>
    </source>
</evidence>
<dbReference type="InterPro" id="IPR032675">
    <property type="entry name" value="LRR_dom_sf"/>
</dbReference>
<feature type="compositionally biased region" description="Polar residues" evidence="3">
    <location>
        <begin position="1165"/>
        <end position="1179"/>
    </location>
</feature>
<dbReference type="OrthoDB" id="7451790at2759"/>
<feature type="compositionally biased region" description="Polar residues" evidence="3">
    <location>
        <begin position="418"/>
        <end position="437"/>
    </location>
</feature>
<comment type="caution">
    <text evidence="4">The sequence shown here is derived from an EMBL/GenBank/DDBJ whole genome shotgun (WGS) entry which is preliminary data.</text>
</comment>
<dbReference type="Proteomes" id="UP000033647">
    <property type="component" value="Unassembled WGS sequence"/>
</dbReference>
<keyword evidence="1" id="KW-0433">Leucine-rich repeat</keyword>
<feature type="region of interest" description="Disordered" evidence="3">
    <location>
        <begin position="657"/>
        <end position="680"/>
    </location>
</feature>
<feature type="compositionally biased region" description="Polar residues" evidence="3">
    <location>
        <begin position="604"/>
        <end position="616"/>
    </location>
</feature>
<dbReference type="GO" id="GO:0035591">
    <property type="term" value="F:signaling adaptor activity"/>
    <property type="evidence" value="ECO:0007669"/>
    <property type="project" value="TreeGrafter"/>
</dbReference>
<keyword evidence="2" id="KW-0677">Repeat</keyword>
<sequence length="1917" mass="212412">MSQNVAPWLQGLTGTWEIPVGFAPPPPPVSSATHAADSLSNASVRQPKKTLSTRRGPLRTLSQSDNNALRRPNGPSKLISSRSFSGASDNSVLQYDTIQQRSKSASPKKQQETLEWKRRLVRGQVGYGDQTDLFGANGLENIFAQTPQKDNSAPKTRKSMHWINQPTVDTMPSSPPMWNTELDNSRYDNFVDDGKLAAVGEEGEDFDQEQDEEEHYEEEHHNEEHHEEEHHDEEHHEEEQADEESFDSNPYGNHDNAGSELQHNQTAGFSSAQKLQAGSREVSGQTELEEDFSPVFISKHTTVNGSVDYKALDSHMVKKFKDMHIDLQHPSQEQGGEVEDRMLPKSGNGQARSRDGGDDESKALFDESTFTDGESLSAAPDLSLSENLPTGTPETLPDRVQVGRGGFADHGSFKNRPLSASQSTTGLAANARQSSGFLSPLPIRSRPLSRDEHHAPSTPAQESAPKEPRSRSSGSPLKLFGPHDTYTSKRLLRRLSQLDPDLSNVRSEDEDEARDEQQDEVFEDDNPDERDASYASFGSGKLNDRHFNAEITITGASDEDESRLDSDRSPGSDVPAPGMKAPLKFKLEVSPDAKDTFRVKRKASLQTSSNHSSQRSTQDHRKVSTKQQVFLKATVEDATDMVSSFIAMSPANGKKSNIPVAIGKRGPNSPFKAPTPKRRRTLHASELLSDAAEVNRSYHVQLQEAISTTKSKIPQPPASFAHPDVLAERKILRPRNPTPASHRSKSLIEAEIREATEAFAKEDPSAMEAVLEQMNTSMASGSPPTLQQQARAVATEVAKFTLRVQKASGEHQQQERKRSVTTQDFFNEAVMVMRLIREKAGRKSAGLGSVAESDQEAAGTSPSEEIGSFMGRDSEGAMLRVSRPPSREGVSGWRPRTSQHTDARVISHLRRFEEKDDTEFIAASVADIQVDGGERENENVYHEEEPLYEDEDIYDSQDEQFVAVDEHSNIRIRGQIATATEDDSRPSSQRSAQSTQSDAQHSQATNTTSGTSRSINTSGTKKSAENVGNLPPDAVAHLIGEQVGSMVYDREKKQWVKVRAVSVVKEKAQKQKRGYGSFLEPPSSNITSDDDPFGEISDLPVDERREQEEIRRVSAARSRRASAFDGKAEVESRVTSQETVLARPTTADSAHVSSRFTHSSKHTAFGSSHQAETETRVTSWGNEELETLAKGGRTVEEQQPLKYAAAQAALSLEKEARSMLAARNMDESGQEDELVDNTDFAYEHVHNALQQLRDDTAVEDDDSDIADLASPKLRQTPARTPHGTQKMKQNNRQVSLRRQTLTNKIAHHEGREHSEVSFIAALPGERMMSVNLSVSRPLTQRHTQGQIVEMSSPSKSLERPFYFSDLPEFTISEEDEERPSEKHLARRLAQHAIDEMDDRYALAVKDLVKTLTDVYEHEPYWEEMKSLDLRSRGVNSLHGLEDFCGRAQSVDVSNNSLSYLNGAPVTVRQLTARDNQLSSLTGWTHLMNLQYLDISGNRLDNLDALRCLIHLRELRAENNEIADMSGIMGLDGLLKLNLKGNNLAGVLDFEGCQLRRLEELDLSNNSINQVRGLESLRSLEKLNQDNNPLSLPIGSQHHPLRRLTHLSLRSCGLKTLDTAGLQSMTILRLDGNSIASIAGLYNALPNLTHLSLTSQILPASTPCTILSKPLPSTLRTLNLSNTTLPSTLVLPLAPQPNVQCLDLSSCGIHVLPLDFGMLLPGLRKLNLSDNGLKDIRPLLNLGSLEELDLRRSRVERFRLSVGVVSRLKALRRVDFRGCGVVNGFYPSSAKDVIGVGKGEVVKRDARLDDGKEAEGDDWTVDAYMQSREPEDIEALESADALHLARLDPETRLRRNVYEVLMRYAGGNLEILDGRSIDDGSRGMQVSAGRDDNAIWTRLKELGVLKVVERERRVLMEK</sequence>
<dbReference type="STRING" id="1047168.A0A0F4GRJ2"/>
<feature type="region of interest" description="Disordered" evidence="3">
    <location>
        <begin position="842"/>
        <end position="875"/>
    </location>
</feature>
<feature type="region of interest" description="Disordered" evidence="3">
    <location>
        <begin position="1074"/>
        <end position="1094"/>
    </location>
</feature>
<feature type="region of interest" description="Disordered" evidence="3">
    <location>
        <begin position="323"/>
        <end position="625"/>
    </location>
</feature>
<feature type="compositionally biased region" description="Polar residues" evidence="3">
    <location>
        <begin position="259"/>
        <end position="286"/>
    </location>
</feature>
<dbReference type="GO" id="GO:0061499">
    <property type="term" value="C:outer plaque of mitotic spindle pole body"/>
    <property type="evidence" value="ECO:0007669"/>
    <property type="project" value="TreeGrafter"/>
</dbReference>
<accession>A0A0F4GRJ2</accession>
<dbReference type="SMART" id="SM00365">
    <property type="entry name" value="LRR_SD22"/>
    <property type="match status" value="4"/>
</dbReference>
<feature type="compositionally biased region" description="Polar residues" evidence="3">
    <location>
        <begin position="384"/>
        <end position="393"/>
    </location>
</feature>
<feature type="compositionally biased region" description="Polar residues" evidence="3">
    <location>
        <begin position="162"/>
        <end position="172"/>
    </location>
</feature>
<feature type="compositionally biased region" description="Basic and acidic residues" evidence="3">
    <location>
        <begin position="217"/>
        <end position="238"/>
    </location>
</feature>
<evidence type="ECO:0000256" key="1">
    <source>
        <dbReference type="ARBA" id="ARBA00022614"/>
    </source>
</evidence>